<dbReference type="OrthoDB" id="9788328at2"/>
<dbReference type="GO" id="GO:0020037">
    <property type="term" value="F:heme binding"/>
    <property type="evidence" value="ECO:0007669"/>
    <property type="project" value="UniProtKB-UniRule"/>
</dbReference>
<keyword evidence="8" id="KW-1003">Cell membrane</keyword>
<feature type="domain" description="Ferric oxidoreductase" evidence="9">
    <location>
        <begin position="55"/>
        <end position="162"/>
    </location>
</feature>
<feature type="transmembrane region" description="Helical" evidence="8">
    <location>
        <begin position="174"/>
        <end position="190"/>
    </location>
</feature>
<evidence type="ECO:0000256" key="8">
    <source>
        <dbReference type="HAMAP-Rule" id="MF_01207"/>
    </source>
</evidence>
<accession>N9TXQ6</accession>
<feature type="transmembrane region" description="Helical" evidence="8">
    <location>
        <begin position="82"/>
        <end position="100"/>
    </location>
</feature>
<gene>
    <name evidence="8" type="primary">msrQ</name>
    <name evidence="10" type="ORF">G114_16315</name>
</gene>
<comment type="similarity">
    <text evidence="8">Belongs to the MsrQ family.</text>
</comment>
<keyword evidence="11" id="KW-1185">Reference proteome</keyword>
<dbReference type="EMBL" id="APVG01000053">
    <property type="protein sequence ID" value="ENY70835.1"/>
    <property type="molecule type" value="Genomic_DNA"/>
</dbReference>
<feature type="transmembrane region" description="Helical" evidence="8">
    <location>
        <begin position="120"/>
        <end position="141"/>
    </location>
</feature>
<evidence type="ECO:0000256" key="2">
    <source>
        <dbReference type="ARBA" id="ARBA00022448"/>
    </source>
</evidence>
<dbReference type="PANTHER" id="PTHR36964:SF1">
    <property type="entry name" value="PROTEIN-METHIONINE-SULFOXIDE REDUCTASE HEME-BINDING SUBUNIT MSRQ"/>
    <property type="match status" value="1"/>
</dbReference>
<dbReference type="GO" id="GO:0030091">
    <property type="term" value="P:protein repair"/>
    <property type="evidence" value="ECO:0007669"/>
    <property type="project" value="UniProtKB-UniRule"/>
</dbReference>
<evidence type="ECO:0000313" key="10">
    <source>
        <dbReference type="EMBL" id="ENY70835.1"/>
    </source>
</evidence>
<dbReference type="InterPro" id="IPR013130">
    <property type="entry name" value="Fe3_Rdtase_TM_dom"/>
</dbReference>
<protein>
    <recommendedName>
        <fullName evidence="8">Protein-methionine-sulfoxide reductase heme-binding subunit MsrQ</fullName>
    </recommendedName>
    <alternativeName>
        <fullName evidence="8">Flavocytochrome MsrQ</fullName>
    </alternativeName>
</protein>
<keyword evidence="3 8" id="KW-0349">Heme</keyword>
<evidence type="ECO:0000256" key="1">
    <source>
        <dbReference type="ARBA" id="ARBA00004141"/>
    </source>
</evidence>
<evidence type="ECO:0000256" key="4">
    <source>
        <dbReference type="ARBA" id="ARBA00022692"/>
    </source>
</evidence>
<dbReference type="RefSeq" id="WP_005358824.1">
    <property type="nucleotide sequence ID" value="NZ_APVG01000053.1"/>
</dbReference>
<feature type="transmembrane region" description="Helical" evidence="8">
    <location>
        <begin position="52"/>
        <end position="70"/>
    </location>
</feature>
<dbReference type="HAMAP" id="MF_01207">
    <property type="entry name" value="MsrQ"/>
    <property type="match status" value="1"/>
</dbReference>
<keyword evidence="6 8" id="KW-0408">Iron</keyword>
<dbReference type="Pfam" id="PF01794">
    <property type="entry name" value="Ferric_reduct"/>
    <property type="match status" value="1"/>
</dbReference>
<dbReference type="PATRIC" id="fig|1268237.3.peg.3208"/>
<evidence type="ECO:0000259" key="9">
    <source>
        <dbReference type="Pfam" id="PF01794"/>
    </source>
</evidence>
<reference evidence="10 11" key="1">
    <citation type="journal article" date="2013" name="Genome Announc.">
        <title>Draft Genome Sequence of the Aeromonas diversa Type Strain.</title>
        <authorList>
            <person name="Farfan M."/>
            <person name="Spataro N."/>
            <person name="Sanglas A."/>
            <person name="Albarral V."/>
            <person name="Loren J.G."/>
            <person name="Bosch E."/>
            <person name="Fuste M.C."/>
        </authorList>
    </citation>
    <scope>NUCLEOTIDE SEQUENCE [LARGE SCALE GENOMIC DNA]</scope>
    <source>
        <strain evidence="10 11">2478-85</strain>
    </source>
</reference>
<comment type="subunit">
    <text evidence="8">Heterodimer of a catalytic subunit (MsrP) and a heme-binding subunit (MsrQ).</text>
</comment>
<dbReference type="PANTHER" id="PTHR36964">
    <property type="entry name" value="PROTEIN-METHIONINE-SULFOXIDE REDUCTASE HEME-BINDING SUBUNIT MSRQ"/>
    <property type="match status" value="1"/>
</dbReference>
<keyword evidence="2 8" id="KW-0813">Transport</keyword>
<keyword evidence="8" id="KW-0479">Metal-binding</keyword>
<feature type="transmembrane region" description="Helical" evidence="8">
    <location>
        <begin position="12"/>
        <end position="32"/>
    </location>
</feature>
<evidence type="ECO:0000256" key="7">
    <source>
        <dbReference type="ARBA" id="ARBA00023136"/>
    </source>
</evidence>
<comment type="subcellular location">
    <subcellularLocation>
        <location evidence="8">Cell membrane</location>
        <topology evidence="8">Multi-pass membrane protein</topology>
    </subcellularLocation>
    <subcellularLocation>
        <location evidence="1">Membrane</location>
        <topology evidence="1">Multi-pass membrane protein</topology>
    </subcellularLocation>
</comment>
<dbReference type="eggNOG" id="COG2717">
    <property type="taxonomic scope" value="Bacteria"/>
</dbReference>
<evidence type="ECO:0000256" key="6">
    <source>
        <dbReference type="ARBA" id="ARBA00023004"/>
    </source>
</evidence>
<dbReference type="GO" id="GO:0009055">
    <property type="term" value="F:electron transfer activity"/>
    <property type="evidence" value="ECO:0007669"/>
    <property type="project" value="UniProtKB-UniRule"/>
</dbReference>
<keyword evidence="8" id="KW-0288">FMN</keyword>
<keyword evidence="8" id="KW-0249">Electron transport</keyword>
<sequence length="214" mass="23726">MVLKISARQARGLQLMVHLGATSALIWLGWAIPSGWLGGDPVPGIIHWLGKGALNLLLLCLCVSPLAKGLKAGGLMRLRRPLGLWALAYASLHLASWLLLDLQLDWALIGGELVKRSYIVVGMTVWGILLTLGITSLPRLVRALGPRWQRLHNWVYLALLLAPVHYWWSVKSGWVEPLIYLLLALGLLGLRRQKLLRGWRGSPAVARCPSPDRR</sequence>
<evidence type="ECO:0000313" key="11">
    <source>
        <dbReference type="Proteomes" id="UP000023775"/>
    </source>
</evidence>
<dbReference type="GO" id="GO:0046872">
    <property type="term" value="F:metal ion binding"/>
    <property type="evidence" value="ECO:0007669"/>
    <property type="project" value="UniProtKB-KW"/>
</dbReference>
<comment type="function">
    <text evidence="8">Part of the MsrPQ system that repairs oxidized periplasmic proteins containing methionine sulfoxide residues (Met-O), using respiratory chain electrons. Thus protects these proteins from oxidative-stress damage caused by reactive species of oxygen and chlorine generated by the host defense mechanisms. MsrPQ is essential for the maintenance of envelope integrity under bleach stress, rescuing a wide series of structurally unrelated periplasmic proteins from methionine oxidation. MsrQ provides electrons for reduction to the reductase catalytic subunit MsrP, using the quinone pool of the respiratory chain.</text>
</comment>
<keyword evidence="7 8" id="KW-0472">Membrane</keyword>
<dbReference type="AlphaFoldDB" id="N9TXQ6"/>
<evidence type="ECO:0000256" key="5">
    <source>
        <dbReference type="ARBA" id="ARBA00022989"/>
    </source>
</evidence>
<organism evidence="10 11">
    <name type="scientific">Aeromonas diversa CDC 2478-85</name>
    <dbReference type="NCBI Taxonomy" id="1268237"/>
    <lineage>
        <taxon>Bacteria</taxon>
        <taxon>Pseudomonadati</taxon>
        <taxon>Pseudomonadota</taxon>
        <taxon>Gammaproteobacteria</taxon>
        <taxon>Aeromonadales</taxon>
        <taxon>Aeromonadaceae</taxon>
        <taxon>Aeromonas</taxon>
    </lineage>
</organism>
<keyword evidence="4 8" id="KW-0812">Transmembrane</keyword>
<proteinExistence type="inferred from homology"/>
<comment type="cofactor">
    <cofactor evidence="8">
        <name>FMN</name>
        <dbReference type="ChEBI" id="CHEBI:58210"/>
    </cofactor>
    <text evidence="8">Binds 1 FMN per subunit.</text>
</comment>
<dbReference type="GO" id="GO:0010181">
    <property type="term" value="F:FMN binding"/>
    <property type="evidence" value="ECO:0007669"/>
    <property type="project" value="UniProtKB-UniRule"/>
</dbReference>
<comment type="cofactor">
    <cofactor evidence="8">
        <name>heme b</name>
        <dbReference type="ChEBI" id="CHEBI:60344"/>
    </cofactor>
    <text evidence="8">Binds 1 heme b (iron(II)-protoporphyrin IX) group per subunit.</text>
</comment>
<dbReference type="InterPro" id="IPR022837">
    <property type="entry name" value="MsrQ-like"/>
</dbReference>
<dbReference type="GO" id="GO:0005886">
    <property type="term" value="C:plasma membrane"/>
    <property type="evidence" value="ECO:0007669"/>
    <property type="project" value="UniProtKB-SubCell"/>
</dbReference>
<evidence type="ECO:0000256" key="3">
    <source>
        <dbReference type="ARBA" id="ARBA00022617"/>
    </source>
</evidence>
<feature type="transmembrane region" description="Helical" evidence="8">
    <location>
        <begin position="153"/>
        <end position="168"/>
    </location>
</feature>
<keyword evidence="8" id="KW-0285">Flavoprotein</keyword>
<keyword evidence="5 8" id="KW-1133">Transmembrane helix</keyword>
<name>N9TXQ6_9GAMM</name>
<dbReference type="GO" id="GO:0016679">
    <property type="term" value="F:oxidoreductase activity, acting on diphenols and related substances as donors"/>
    <property type="evidence" value="ECO:0007669"/>
    <property type="project" value="TreeGrafter"/>
</dbReference>
<comment type="caution">
    <text evidence="10">The sequence shown here is derived from an EMBL/GenBank/DDBJ whole genome shotgun (WGS) entry which is preliminary data.</text>
</comment>
<dbReference type="Proteomes" id="UP000023775">
    <property type="component" value="Unassembled WGS sequence"/>
</dbReference>